<dbReference type="AlphaFoldDB" id="A0A286H228"/>
<dbReference type="GO" id="GO:0004803">
    <property type="term" value="F:transposase activity"/>
    <property type="evidence" value="ECO:0007669"/>
    <property type="project" value="InterPro"/>
</dbReference>
<evidence type="ECO:0000256" key="1">
    <source>
        <dbReference type="ARBA" id="ARBA00009964"/>
    </source>
</evidence>
<proteinExistence type="inferred from homology"/>
<comment type="similarity">
    <text evidence="1">Belongs to the transposase 8 family.</text>
</comment>
<gene>
    <name evidence="2" type="ORF">SAMN05421508_1267</name>
</gene>
<dbReference type="PANTHER" id="PTHR37936">
    <property type="entry name" value="TRANSPOSASE INSC FOR INSERTION ELEMENT IS2A-RELATED"/>
    <property type="match status" value="1"/>
</dbReference>
<dbReference type="InterPro" id="IPR002514">
    <property type="entry name" value="Transposase_8"/>
</dbReference>
<dbReference type="GO" id="GO:0043565">
    <property type="term" value="F:sequence-specific DNA binding"/>
    <property type="evidence" value="ECO:0007669"/>
    <property type="project" value="InterPro"/>
</dbReference>
<dbReference type="Pfam" id="PF01527">
    <property type="entry name" value="HTH_Tnp_1"/>
    <property type="match status" value="1"/>
</dbReference>
<sequence>MDGDRLDAWLGDRDEARPYQRVEVITGRRQRRRWTADEKAEIVAASAQPGASISDVARRYGVNRGLLTVWRRDANIAKGAAIAAGGPFAEMVVEAPKLETRPPQPDARRPGRIDVVVDGGHAVLSGDVDPALAVAVIGALRRPR</sequence>
<dbReference type="OrthoDB" id="8080802at2"/>
<dbReference type="InterPro" id="IPR036388">
    <property type="entry name" value="WH-like_DNA-bd_sf"/>
</dbReference>
<keyword evidence="3" id="KW-1185">Reference proteome</keyword>
<reference evidence="2 3" key="1">
    <citation type="submission" date="2017-09" db="EMBL/GenBank/DDBJ databases">
        <authorList>
            <person name="Ehlers B."/>
            <person name="Leendertz F.H."/>
        </authorList>
    </citation>
    <scope>NUCLEOTIDE SEQUENCE [LARGE SCALE GENOMIC DNA]</scope>
    <source>
        <strain evidence="2 3">USBA 140</strain>
    </source>
</reference>
<dbReference type="SUPFAM" id="SSF48295">
    <property type="entry name" value="TrpR-like"/>
    <property type="match status" value="1"/>
</dbReference>
<dbReference type="EMBL" id="OCNJ01000026">
    <property type="protein sequence ID" value="SOE01801.1"/>
    <property type="molecule type" value="Genomic_DNA"/>
</dbReference>
<dbReference type="PANTHER" id="PTHR37936:SF3">
    <property type="entry name" value="TRANSPOSASE INSC FOR INSERTION ELEMENT IS2A-RELATED"/>
    <property type="match status" value="1"/>
</dbReference>
<organism evidence="2 3">
    <name type="scientific">Caenispirillum bisanense</name>
    <dbReference type="NCBI Taxonomy" id="414052"/>
    <lineage>
        <taxon>Bacteria</taxon>
        <taxon>Pseudomonadati</taxon>
        <taxon>Pseudomonadota</taxon>
        <taxon>Alphaproteobacteria</taxon>
        <taxon>Rhodospirillales</taxon>
        <taxon>Novispirillaceae</taxon>
        <taxon>Caenispirillum</taxon>
    </lineage>
</organism>
<evidence type="ECO:0000313" key="2">
    <source>
        <dbReference type="EMBL" id="SOE01801.1"/>
    </source>
</evidence>
<dbReference type="GO" id="GO:0006313">
    <property type="term" value="P:DNA transposition"/>
    <property type="evidence" value="ECO:0007669"/>
    <property type="project" value="InterPro"/>
</dbReference>
<dbReference type="RefSeq" id="WP_097281824.1">
    <property type="nucleotide sequence ID" value="NZ_OCNJ01000026.1"/>
</dbReference>
<name>A0A286H228_9PROT</name>
<dbReference type="NCBIfam" id="NF047595">
    <property type="entry name" value="IS66_ISRel24_TnpA"/>
    <property type="match status" value="1"/>
</dbReference>
<protein>
    <submittedName>
        <fullName evidence="2">Transposase</fullName>
    </submittedName>
</protein>
<evidence type="ECO:0000313" key="3">
    <source>
        <dbReference type="Proteomes" id="UP000219621"/>
    </source>
</evidence>
<dbReference type="Proteomes" id="UP000219621">
    <property type="component" value="Unassembled WGS sequence"/>
</dbReference>
<dbReference type="Gene3D" id="1.10.10.10">
    <property type="entry name" value="Winged helix-like DNA-binding domain superfamily/Winged helix DNA-binding domain"/>
    <property type="match status" value="1"/>
</dbReference>
<dbReference type="InterPro" id="IPR010921">
    <property type="entry name" value="Trp_repressor/repl_initiator"/>
</dbReference>
<accession>A0A286H228</accession>